<evidence type="ECO:0000313" key="1">
    <source>
        <dbReference type="EMBL" id="JAH20037.1"/>
    </source>
</evidence>
<dbReference type="EMBL" id="GBXM01088540">
    <property type="protein sequence ID" value="JAH20037.1"/>
    <property type="molecule type" value="Transcribed_RNA"/>
</dbReference>
<dbReference type="AlphaFoldDB" id="A0A0E9QUC2"/>
<name>A0A0E9QUC2_ANGAN</name>
<accession>A0A0E9QUC2</accession>
<proteinExistence type="predicted"/>
<reference evidence="1" key="2">
    <citation type="journal article" date="2015" name="Fish Shellfish Immunol.">
        <title>Early steps in the European eel (Anguilla anguilla)-Vibrio vulnificus interaction in the gills: Role of the RtxA13 toxin.</title>
        <authorList>
            <person name="Callol A."/>
            <person name="Pajuelo D."/>
            <person name="Ebbesson L."/>
            <person name="Teles M."/>
            <person name="MacKenzie S."/>
            <person name="Amaro C."/>
        </authorList>
    </citation>
    <scope>NUCLEOTIDE SEQUENCE</scope>
</reference>
<sequence length="56" mass="6302">MGLSGLLLLPFLKCESNRHYISYCPQLGAIKWTKNGINQKIFNIRIGLEPIPACRA</sequence>
<organism evidence="1">
    <name type="scientific">Anguilla anguilla</name>
    <name type="common">European freshwater eel</name>
    <name type="synonym">Muraena anguilla</name>
    <dbReference type="NCBI Taxonomy" id="7936"/>
    <lineage>
        <taxon>Eukaryota</taxon>
        <taxon>Metazoa</taxon>
        <taxon>Chordata</taxon>
        <taxon>Craniata</taxon>
        <taxon>Vertebrata</taxon>
        <taxon>Euteleostomi</taxon>
        <taxon>Actinopterygii</taxon>
        <taxon>Neopterygii</taxon>
        <taxon>Teleostei</taxon>
        <taxon>Anguilliformes</taxon>
        <taxon>Anguillidae</taxon>
        <taxon>Anguilla</taxon>
    </lineage>
</organism>
<reference evidence="1" key="1">
    <citation type="submission" date="2014-11" db="EMBL/GenBank/DDBJ databases">
        <authorList>
            <person name="Amaro Gonzalez C."/>
        </authorList>
    </citation>
    <scope>NUCLEOTIDE SEQUENCE</scope>
</reference>
<protein>
    <submittedName>
        <fullName evidence="1">Uncharacterized protein</fullName>
    </submittedName>
</protein>